<dbReference type="GO" id="GO:0005506">
    <property type="term" value="F:iron ion binding"/>
    <property type="evidence" value="ECO:0007669"/>
    <property type="project" value="InterPro"/>
</dbReference>
<keyword evidence="5" id="KW-0408">Iron</keyword>
<feature type="domain" description="Rieske" evidence="7">
    <location>
        <begin position="51"/>
        <end position="136"/>
    </location>
</feature>
<evidence type="ECO:0000256" key="2">
    <source>
        <dbReference type="ARBA" id="ARBA00022714"/>
    </source>
</evidence>
<dbReference type="Gene3D" id="2.102.10.10">
    <property type="entry name" value="Rieske [2Fe-2S] iron-sulphur domain"/>
    <property type="match status" value="1"/>
</dbReference>
<evidence type="ECO:0000256" key="3">
    <source>
        <dbReference type="ARBA" id="ARBA00022723"/>
    </source>
</evidence>
<dbReference type="GO" id="GO:0051537">
    <property type="term" value="F:2 iron, 2 sulfur cluster binding"/>
    <property type="evidence" value="ECO:0007669"/>
    <property type="project" value="UniProtKB-KW"/>
</dbReference>
<organism evidence="8 9">
    <name type="scientific">Verticiella sediminum</name>
    <dbReference type="NCBI Taxonomy" id="1247510"/>
    <lineage>
        <taxon>Bacteria</taxon>
        <taxon>Pseudomonadati</taxon>
        <taxon>Pseudomonadota</taxon>
        <taxon>Betaproteobacteria</taxon>
        <taxon>Burkholderiales</taxon>
        <taxon>Alcaligenaceae</taxon>
        <taxon>Verticiella</taxon>
    </lineage>
</organism>
<dbReference type="CDD" id="cd08879">
    <property type="entry name" value="RHO_alpha_C_AntDO-like"/>
    <property type="match status" value="1"/>
</dbReference>
<dbReference type="Proteomes" id="UP000318405">
    <property type="component" value="Unassembled WGS sequence"/>
</dbReference>
<gene>
    <name evidence="8" type="ORF">FOZ76_12410</name>
</gene>
<evidence type="ECO:0000256" key="5">
    <source>
        <dbReference type="ARBA" id="ARBA00023004"/>
    </source>
</evidence>
<dbReference type="Gene3D" id="3.90.380.10">
    <property type="entry name" value="Naphthalene 1,2-dioxygenase Alpha Subunit, Chain A, domain 1"/>
    <property type="match status" value="1"/>
</dbReference>
<dbReference type="Pfam" id="PF00355">
    <property type="entry name" value="Rieske"/>
    <property type="match status" value="1"/>
</dbReference>
<dbReference type="Pfam" id="PF00848">
    <property type="entry name" value="Ring_hydroxyl_A"/>
    <property type="match status" value="1"/>
</dbReference>
<accession>A0A556ANQ9</accession>
<dbReference type="SUPFAM" id="SSF50022">
    <property type="entry name" value="ISP domain"/>
    <property type="match status" value="1"/>
</dbReference>
<dbReference type="PROSITE" id="PS51296">
    <property type="entry name" value="RIESKE"/>
    <property type="match status" value="1"/>
</dbReference>
<keyword evidence="2" id="KW-0001">2Fe-2S</keyword>
<evidence type="ECO:0000313" key="9">
    <source>
        <dbReference type="Proteomes" id="UP000318405"/>
    </source>
</evidence>
<dbReference type="SUPFAM" id="SSF55961">
    <property type="entry name" value="Bet v1-like"/>
    <property type="match status" value="1"/>
</dbReference>
<dbReference type="PANTHER" id="PTHR43756">
    <property type="entry name" value="CHOLINE MONOOXYGENASE, CHLOROPLASTIC"/>
    <property type="match status" value="1"/>
</dbReference>
<dbReference type="AlphaFoldDB" id="A0A556ANQ9"/>
<dbReference type="PANTHER" id="PTHR43756:SF1">
    <property type="entry name" value="3-PHENYLPROPIONATE_CINNAMIC ACID DIOXYGENASE SUBUNIT ALPHA"/>
    <property type="match status" value="1"/>
</dbReference>
<evidence type="ECO:0000256" key="6">
    <source>
        <dbReference type="ARBA" id="ARBA00023014"/>
    </source>
</evidence>
<evidence type="ECO:0000259" key="7">
    <source>
        <dbReference type="PROSITE" id="PS51296"/>
    </source>
</evidence>
<comment type="similarity">
    <text evidence="1">Belongs to the bacterial ring-hydroxylating dioxygenase alpha subunit family.</text>
</comment>
<dbReference type="GO" id="GO:0016491">
    <property type="term" value="F:oxidoreductase activity"/>
    <property type="evidence" value="ECO:0007669"/>
    <property type="project" value="UniProtKB-KW"/>
</dbReference>
<dbReference type="EMBL" id="VLTJ01000024">
    <property type="protein sequence ID" value="TSH94520.1"/>
    <property type="molecule type" value="Genomic_DNA"/>
</dbReference>
<dbReference type="InterPro" id="IPR017941">
    <property type="entry name" value="Rieske_2Fe-2S"/>
</dbReference>
<dbReference type="InterPro" id="IPR001663">
    <property type="entry name" value="Rng_hydr_dOase-A"/>
</dbReference>
<comment type="caution">
    <text evidence="8">The sequence shown here is derived from an EMBL/GenBank/DDBJ whole genome shotgun (WGS) entry which is preliminary data.</text>
</comment>
<keyword evidence="9" id="KW-1185">Reference proteome</keyword>
<sequence>MTPIQPIPDSAIGNLILDDRQGGRFRVNRRVFTDDSILALERRKIFGKCWLYLGHESEVREPGSYIARDIVGRPIVLARDRDGQLHCYYNACTHRGATVCRQRAGKQRTFTCPYHAWVFDIQGKLVNIPGSDSMPQNCNADGSLNLARVERMESFRGFVFVCFDPDAEPLTDYLKGAADYLSYVADQGPQGMEIIGGAQEYSARANWKMLSENSVDGYHGMSTHSTYFDYLRGRDGTRIQRPPGGAGWTTDLGNGHMVSESIGEMAWGRPYARWVPGWGDDCRQEVEGIAAEIYRRLGPERGEVVVRGDRNMVIFPNLVVNDIMAVTVRTYYPSATGAMQINSWALAPIGESASSRDRRLRNFVEFLGPAGFATPDDVEMLESAQRGYAAGASAQAAWNDCSRGMFKDRPSKTDELQLRIFWRRWKQLMTGGSADQLQGP</sequence>
<name>A0A556ANQ9_9BURK</name>
<dbReference type="PRINTS" id="PR00090">
    <property type="entry name" value="RNGDIOXGNASE"/>
</dbReference>
<dbReference type="OrthoDB" id="9790995at2"/>
<protein>
    <submittedName>
        <fullName evidence="8">Rieske 2Fe-2S domain-containing protein</fullName>
    </submittedName>
</protein>
<dbReference type="RefSeq" id="WP_143948581.1">
    <property type="nucleotide sequence ID" value="NZ_BAABMB010000001.1"/>
</dbReference>
<keyword evidence="4" id="KW-0560">Oxidoreductase</keyword>
<proteinExistence type="inferred from homology"/>
<keyword evidence="6" id="KW-0411">Iron-sulfur</keyword>
<evidence type="ECO:0000256" key="1">
    <source>
        <dbReference type="ARBA" id="ARBA00008751"/>
    </source>
</evidence>
<dbReference type="InterPro" id="IPR036922">
    <property type="entry name" value="Rieske_2Fe-2S_sf"/>
</dbReference>
<reference evidence="8 9" key="1">
    <citation type="submission" date="2019-07" db="EMBL/GenBank/DDBJ databases">
        <title>Qingshengfaniella alkalisoli gen. nov., sp. nov., isolated from saline soil.</title>
        <authorList>
            <person name="Xu L."/>
            <person name="Huang X.-X."/>
            <person name="Sun J.-Q."/>
        </authorList>
    </citation>
    <scope>NUCLEOTIDE SEQUENCE [LARGE SCALE GENOMIC DNA]</scope>
    <source>
        <strain evidence="8 9">DSM 27279</strain>
    </source>
</reference>
<evidence type="ECO:0000256" key="4">
    <source>
        <dbReference type="ARBA" id="ARBA00023002"/>
    </source>
</evidence>
<keyword evidence="3" id="KW-0479">Metal-binding</keyword>
<dbReference type="CDD" id="cd03469">
    <property type="entry name" value="Rieske_RO_Alpha_N"/>
    <property type="match status" value="1"/>
</dbReference>
<dbReference type="InterPro" id="IPR015879">
    <property type="entry name" value="Ring_hydroxy_dOase_asu_C_dom"/>
</dbReference>
<evidence type="ECO:0000313" key="8">
    <source>
        <dbReference type="EMBL" id="TSH94520.1"/>
    </source>
</evidence>